<dbReference type="PIRSF" id="PIRSF026166">
    <property type="entry name" value="UCP026166"/>
    <property type="match status" value="1"/>
</dbReference>
<feature type="transmembrane region" description="Helical" evidence="1">
    <location>
        <begin position="131"/>
        <end position="154"/>
    </location>
</feature>
<keyword evidence="1" id="KW-1133">Transmembrane helix</keyword>
<keyword evidence="1" id="KW-0812">Transmembrane</keyword>
<evidence type="ECO:0000256" key="1">
    <source>
        <dbReference type="SAM" id="Phobius"/>
    </source>
</evidence>
<dbReference type="GO" id="GO:0005886">
    <property type="term" value="C:plasma membrane"/>
    <property type="evidence" value="ECO:0007669"/>
    <property type="project" value="TreeGrafter"/>
</dbReference>
<feature type="transmembrane region" description="Helical" evidence="1">
    <location>
        <begin position="230"/>
        <end position="253"/>
    </location>
</feature>
<feature type="transmembrane region" description="Helical" evidence="1">
    <location>
        <begin position="12"/>
        <end position="32"/>
    </location>
</feature>
<accession>A0A3E2MU34</accession>
<dbReference type="PANTHER" id="PTHR18640">
    <property type="entry name" value="SOLUTE CARRIER FAMILY 10 MEMBER 7"/>
    <property type="match status" value="1"/>
</dbReference>
<evidence type="ECO:0000313" key="3">
    <source>
        <dbReference type="Proteomes" id="UP000257451"/>
    </source>
</evidence>
<feature type="transmembrane region" description="Helical" evidence="1">
    <location>
        <begin position="104"/>
        <end position="124"/>
    </location>
</feature>
<dbReference type="InterPro" id="IPR038770">
    <property type="entry name" value="Na+/solute_symporter_sf"/>
</dbReference>
<name>A0A3E2MU34_MYCMR</name>
<reference evidence="2 3" key="1">
    <citation type="journal article" date="2018" name="Sci. Rep.">
        <title>Extensive genomic diversity among Mycobacterium marinum strains revealed by whole genome sequencing.</title>
        <authorList>
            <person name="Das S."/>
            <person name="Pettersson B.M."/>
            <person name="Behra P.R."/>
            <person name="Mallick A."/>
            <person name="Cheramie M."/>
            <person name="Ramesh M."/>
            <person name="Shirreff L."/>
            <person name="DuCote T."/>
            <person name="Dasgupta S."/>
            <person name="Ennis D.G."/>
            <person name="Kirsebom L.A."/>
        </authorList>
    </citation>
    <scope>NUCLEOTIDE SEQUENCE [LARGE SCALE GENOMIC DNA]</scope>
    <source>
        <strain evidence="2 3">Davis1</strain>
    </source>
</reference>
<dbReference type="Pfam" id="PF13593">
    <property type="entry name" value="SBF_like"/>
    <property type="match status" value="1"/>
</dbReference>
<feature type="transmembrane region" description="Helical" evidence="1">
    <location>
        <begin position="205"/>
        <end position="224"/>
    </location>
</feature>
<dbReference type="PANTHER" id="PTHR18640:SF5">
    <property type="entry name" value="SODIUM_BILE ACID COTRANSPORTER 7"/>
    <property type="match status" value="1"/>
</dbReference>
<feature type="transmembrane region" description="Helical" evidence="1">
    <location>
        <begin position="69"/>
        <end position="92"/>
    </location>
</feature>
<dbReference type="AlphaFoldDB" id="A0A3E2MU34"/>
<evidence type="ECO:0000313" key="2">
    <source>
        <dbReference type="EMBL" id="RFZ39311.1"/>
    </source>
</evidence>
<feature type="transmembrane region" description="Helical" evidence="1">
    <location>
        <begin position="38"/>
        <end position="57"/>
    </location>
</feature>
<dbReference type="EMBL" id="PEDF01000106">
    <property type="protein sequence ID" value="RFZ39311.1"/>
    <property type="molecule type" value="Genomic_DNA"/>
</dbReference>
<dbReference type="RefSeq" id="WP_243703259.1">
    <property type="nucleotide sequence ID" value="NZ_BQLB01000036.1"/>
</dbReference>
<dbReference type="Gene3D" id="1.20.1530.20">
    <property type="match status" value="1"/>
</dbReference>
<comment type="caution">
    <text evidence="2">The sequence shown here is derived from an EMBL/GenBank/DDBJ whole genome shotgun (WGS) entry which is preliminary data.</text>
</comment>
<dbReference type="InterPro" id="IPR016833">
    <property type="entry name" value="Put_Na-Bile_cotransptr"/>
</dbReference>
<keyword evidence="1" id="KW-0472">Membrane</keyword>
<feature type="transmembrane region" description="Helical" evidence="1">
    <location>
        <begin position="166"/>
        <end position="184"/>
    </location>
</feature>
<protein>
    <submittedName>
        <fullName evidence="2">Sodium Bile acid symporter family protein</fullName>
    </submittedName>
</protein>
<feature type="transmembrane region" description="Helical" evidence="1">
    <location>
        <begin position="265"/>
        <end position="287"/>
    </location>
</feature>
<proteinExistence type="predicted"/>
<dbReference type="Proteomes" id="UP000257451">
    <property type="component" value="Unassembled WGS sequence"/>
</dbReference>
<sequence>MARQRGIRLDPVLLMVLGGVLAAVLLPARGAASDAVIVAARVAVSVLFFLYGGKLSLEQAWHGLRQWRLHALVLITTFLIFPILGLAIRALVRSWMDEELHSGLLFMCLVSSTMQSAILFTSIARGHVSAAIVSASLSNILGVLLAPILVLFLMDIGGGSQAEESALADFVLQLFVPFVLGQLARRWIGALNARHPGLMRWIDRAAILLLVYAAYSLGVATGGWTKVEAWHLVAVVALDALLLALALGITTALGRAAHLNRDNSVVLMFCGSQKSLVSGLPMAMVMFPEAISGVVMLPLMIYHQLQLVVGAVIASKLGRKVVDPADSAALPAVAEPDERGESLSSG</sequence>
<gene>
    <name evidence="2" type="ORF">DAVIS_03328</name>
</gene>
<organism evidence="2 3">
    <name type="scientific">Mycobacterium marinum</name>
    <dbReference type="NCBI Taxonomy" id="1781"/>
    <lineage>
        <taxon>Bacteria</taxon>
        <taxon>Bacillati</taxon>
        <taxon>Actinomycetota</taxon>
        <taxon>Actinomycetes</taxon>
        <taxon>Mycobacteriales</taxon>
        <taxon>Mycobacteriaceae</taxon>
        <taxon>Mycobacterium</taxon>
        <taxon>Mycobacterium ulcerans group</taxon>
    </lineage>
</organism>